<sequence>MFVSLVRPWKLQVAQAQADYYGGFFETYGNFIKEGHSDPIPLGPLLSTTRFNILLKNPMFHFQDKLSWMFKIIPTHDALKLLDILIPMLSFPTESNESELQLDTFDGEVDVKSRQCTQPDRGDTSLCILKNPIFHLNGEVLGRRWMYVAQTWRDSPLMVSFGEKFVMLPRNYQFAKMFGGP</sequence>
<name>A0AAD5SF55_9FUNG</name>
<dbReference type="EMBL" id="JADGJD010000170">
    <property type="protein sequence ID" value="KAJ3053922.1"/>
    <property type="molecule type" value="Genomic_DNA"/>
</dbReference>
<accession>A0AAD5SF55</accession>
<dbReference type="AlphaFoldDB" id="A0AAD5SF55"/>
<keyword evidence="2" id="KW-1185">Reference proteome</keyword>
<organism evidence="1 2">
    <name type="scientific">Rhizophlyctis rosea</name>
    <dbReference type="NCBI Taxonomy" id="64517"/>
    <lineage>
        <taxon>Eukaryota</taxon>
        <taxon>Fungi</taxon>
        <taxon>Fungi incertae sedis</taxon>
        <taxon>Chytridiomycota</taxon>
        <taxon>Chytridiomycota incertae sedis</taxon>
        <taxon>Chytridiomycetes</taxon>
        <taxon>Rhizophlyctidales</taxon>
        <taxon>Rhizophlyctidaceae</taxon>
        <taxon>Rhizophlyctis</taxon>
    </lineage>
</organism>
<dbReference type="Proteomes" id="UP001212841">
    <property type="component" value="Unassembled WGS sequence"/>
</dbReference>
<evidence type="ECO:0000313" key="1">
    <source>
        <dbReference type="EMBL" id="KAJ3053922.1"/>
    </source>
</evidence>
<reference evidence="1" key="1">
    <citation type="submission" date="2020-05" db="EMBL/GenBank/DDBJ databases">
        <title>Phylogenomic resolution of chytrid fungi.</title>
        <authorList>
            <person name="Stajich J.E."/>
            <person name="Amses K."/>
            <person name="Simmons R."/>
            <person name="Seto K."/>
            <person name="Myers J."/>
            <person name="Bonds A."/>
            <person name="Quandt C.A."/>
            <person name="Barry K."/>
            <person name="Liu P."/>
            <person name="Grigoriev I."/>
            <person name="Longcore J.E."/>
            <person name="James T.Y."/>
        </authorList>
    </citation>
    <scope>NUCLEOTIDE SEQUENCE</scope>
    <source>
        <strain evidence="1">JEL0318</strain>
    </source>
</reference>
<comment type="caution">
    <text evidence="1">The sequence shown here is derived from an EMBL/GenBank/DDBJ whole genome shotgun (WGS) entry which is preliminary data.</text>
</comment>
<proteinExistence type="predicted"/>
<gene>
    <name evidence="1" type="ORF">HK097_003072</name>
</gene>
<protein>
    <submittedName>
        <fullName evidence="1">Uncharacterized protein</fullName>
    </submittedName>
</protein>
<evidence type="ECO:0000313" key="2">
    <source>
        <dbReference type="Proteomes" id="UP001212841"/>
    </source>
</evidence>